<protein>
    <recommendedName>
        <fullName evidence="3">Retrovirus-related Pol polyprotein from transposon TNT 1-94</fullName>
    </recommendedName>
</protein>
<dbReference type="Proteomes" id="UP000233837">
    <property type="component" value="Unassembled WGS sequence"/>
</dbReference>
<sequence length="64" mass="7482">MVALTKMYEKSSASNKVFLMKKLFNMKIMYNIPMEEHLNNLNTMMSQLCSIGINFDDEVRAFLL</sequence>
<proteinExistence type="predicted"/>
<reference evidence="1 2" key="1">
    <citation type="journal article" date="2016" name="Sci. Rep.">
        <title>The Dendrobium catenatum Lindl. genome sequence provides insights into polysaccharide synthase, floral development and adaptive evolution.</title>
        <authorList>
            <person name="Zhang G.Q."/>
            <person name="Xu Q."/>
            <person name="Bian C."/>
            <person name="Tsai W.C."/>
            <person name="Yeh C.M."/>
            <person name="Liu K.W."/>
            <person name="Yoshida K."/>
            <person name="Zhang L.S."/>
            <person name="Chang S.B."/>
            <person name="Chen F."/>
            <person name="Shi Y."/>
            <person name="Su Y.Y."/>
            <person name="Zhang Y.Q."/>
            <person name="Chen L.J."/>
            <person name="Yin Y."/>
            <person name="Lin M."/>
            <person name="Huang H."/>
            <person name="Deng H."/>
            <person name="Wang Z.W."/>
            <person name="Zhu S.L."/>
            <person name="Zhao X."/>
            <person name="Deng C."/>
            <person name="Niu S.C."/>
            <person name="Huang J."/>
            <person name="Wang M."/>
            <person name="Liu G.H."/>
            <person name="Yang H.J."/>
            <person name="Xiao X.J."/>
            <person name="Hsiao Y.Y."/>
            <person name="Wu W.L."/>
            <person name="Chen Y.Y."/>
            <person name="Mitsuda N."/>
            <person name="Ohme-Takagi M."/>
            <person name="Luo Y.B."/>
            <person name="Van de Peer Y."/>
            <person name="Liu Z.J."/>
        </authorList>
    </citation>
    <scope>NUCLEOTIDE SEQUENCE [LARGE SCALE GENOMIC DNA]</scope>
    <source>
        <tissue evidence="1">The whole plant</tissue>
    </source>
</reference>
<evidence type="ECO:0008006" key="3">
    <source>
        <dbReference type="Google" id="ProtNLM"/>
    </source>
</evidence>
<dbReference type="Pfam" id="PF14223">
    <property type="entry name" value="Retrotran_gag_2"/>
    <property type="match status" value="1"/>
</dbReference>
<evidence type="ECO:0000313" key="2">
    <source>
        <dbReference type="Proteomes" id="UP000233837"/>
    </source>
</evidence>
<accession>A0A2I0WU45</accession>
<dbReference type="AlphaFoldDB" id="A0A2I0WU45"/>
<organism evidence="1 2">
    <name type="scientific">Dendrobium catenatum</name>
    <dbReference type="NCBI Taxonomy" id="906689"/>
    <lineage>
        <taxon>Eukaryota</taxon>
        <taxon>Viridiplantae</taxon>
        <taxon>Streptophyta</taxon>
        <taxon>Embryophyta</taxon>
        <taxon>Tracheophyta</taxon>
        <taxon>Spermatophyta</taxon>
        <taxon>Magnoliopsida</taxon>
        <taxon>Liliopsida</taxon>
        <taxon>Asparagales</taxon>
        <taxon>Orchidaceae</taxon>
        <taxon>Epidendroideae</taxon>
        <taxon>Malaxideae</taxon>
        <taxon>Dendrobiinae</taxon>
        <taxon>Dendrobium</taxon>
    </lineage>
</organism>
<evidence type="ECO:0000313" key="1">
    <source>
        <dbReference type="EMBL" id="PKU79153.1"/>
    </source>
</evidence>
<name>A0A2I0WU45_9ASPA</name>
<gene>
    <name evidence="1" type="ORF">MA16_Dca000497</name>
</gene>
<reference evidence="1 2" key="2">
    <citation type="journal article" date="2017" name="Nature">
        <title>The Apostasia genome and the evolution of orchids.</title>
        <authorList>
            <person name="Zhang G.Q."/>
            <person name="Liu K.W."/>
            <person name="Li Z."/>
            <person name="Lohaus R."/>
            <person name="Hsiao Y.Y."/>
            <person name="Niu S.C."/>
            <person name="Wang J.Y."/>
            <person name="Lin Y.C."/>
            <person name="Xu Q."/>
            <person name="Chen L.J."/>
            <person name="Yoshida K."/>
            <person name="Fujiwara S."/>
            <person name="Wang Z.W."/>
            <person name="Zhang Y.Q."/>
            <person name="Mitsuda N."/>
            <person name="Wang M."/>
            <person name="Liu G.H."/>
            <person name="Pecoraro L."/>
            <person name="Huang H.X."/>
            <person name="Xiao X.J."/>
            <person name="Lin M."/>
            <person name="Wu X.Y."/>
            <person name="Wu W.L."/>
            <person name="Chen Y.Y."/>
            <person name="Chang S.B."/>
            <person name="Sakamoto S."/>
            <person name="Ohme-Takagi M."/>
            <person name="Yagi M."/>
            <person name="Zeng S.J."/>
            <person name="Shen C.Y."/>
            <person name="Yeh C.M."/>
            <person name="Luo Y.B."/>
            <person name="Tsai W.C."/>
            <person name="Van de Peer Y."/>
            <person name="Liu Z.J."/>
        </authorList>
    </citation>
    <scope>NUCLEOTIDE SEQUENCE [LARGE SCALE GENOMIC DNA]</scope>
    <source>
        <tissue evidence="1">The whole plant</tissue>
    </source>
</reference>
<dbReference type="EMBL" id="KZ502442">
    <property type="protein sequence ID" value="PKU79153.1"/>
    <property type="molecule type" value="Genomic_DNA"/>
</dbReference>
<keyword evidence="2" id="KW-1185">Reference proteome</keyword>